<proteinExistence type="predicted"/>
<dbReference type="STRING" id="1526658.BHK69_11645"/>
<protein>
    <submittedName>
        <fullName evidence="1">Uncharacterized protein</fullName>
    </submittedName>
</protein>
<name>A0A1D7U0Y3_9HYPH</name>
<dbReference type="AlphaFoldDB" id="A0A1D7U0Y3"/>
<evidence type="ECO:0000313" key="2">
    <source>
        <dbReference type="Proteomes" id="UP000094969"/>
    </source>
</evidence>
<dbReference type="EMBL" id="CP017147">
    <property type="protein sequence ID" value="AOO81026.1"/>
    <property type="molecule type" value="Genomic_DNA"/>
</dbReference>
<sequence length="69" mass="7266">MGALSVTMVSTLKKEEVDPSVILVARTISTSLKPSCPGGADPLDRADAASADVQILCKINALPYQYPTF</sequence>
<organism evidence="1 2">
    <name type="scientific">Bosea vaviloviae</name>
    <dbReference type="NCBI Taxonomy" id="1526658"/>
    <lineage>
        <taxon>Bacteria</taxon>
        <taxon>Pseudomonadati</taxon>
        <taxon>Pseudomonadota</taxon>
        <taxon>Alphaproteobacteria</taxon>
        <taxon>Hyphomicrobiales</taxon>
        <taxon>Boseaceae</taxon>
        <taxon>Bosea</taxon>
    </lineage>
</organism>
<evidence type="ECO:0000313" key="1">
    <source>
        <dbReference type="EMBL" id="AOO81026.1"/>
    </source>
</evidence>
<gene>
    <name evidence="1" type="ORF">BHK69_11645</name>
</gene>
<reference evidence="1 2" key="1">
    <citation type="journal article" date="2015" name="Antonie Van Leeuwenhoek">
        <title>Bosea vaviloviae sp. nov., a new species of slow-growing rhizobia isolated from nodules of the relict species Vavilovia formosa (Stev.) Fed.</title>
        <authorList>
            <person name="Safronova V.I."/>
            <person name="Kuznetsova I.G."/>
            <person name="Sazanova A.L."/>
            <person name="Kimeklis A.K."/>
            <person name="Belimov A.A."/>
            <person name="Andronov E.E."/>
            <person name="Pinaev A.G."/>
            <person name="Chizhevskaya E.P."/>
            <person name="Pukhaev A.R."/>
            <person name="Popov K.P."/>
            <person name="Willems A."/>
            <person name="Tikhonovich I.A."/>
        </authorList>
    </citation>
    <scope>NUCLEOTIDE SEQUENCE [LARGE SCALE GENOMIC DNA]</scope>
    <source>
        <strain evidence="1 2">Vaf18</strain>
    </source>
</reference>
<dbReference type="Proteomes" id="UP000094969">
    <property type="component" value="Chromosome"/>
</dbReference>
<keyword evidence="2" id="KW-1185">Reference proteome</keyword>
<accession>A0A1D7U0Y3</accession>
<dbReference type="KEGG" id="bvv:BHK69_11645"/>
<dbReference type="RefSeq" id="WP_069690241.1">
    <property type="nucleotide sequence ID" value="NZ_CP017147.1"/>
</dbReference>